<keyword evidence="2" id="KW-1185">Reference proteome</keyword>
<evidence type="ECO:0000313" key="2">
    <source>
        <dbReference type="Proteomes" id="UP000591272"/>
    </source>
</evidence>
<evidence type="ECO:0000313" key="1">
    <source>
        <dbReference type="EMBL" id="NYE13131.1"/>
    </source>
</evidence>
<dbReference type="EMBL" id="JACCBT010000001">
    <property type="protein sequence ID" value="NYE13131.1"/>
    <property type="molecule type" value="Genomic_DNA"/>
</dbReference>
<dbReference type="InterPro" id="IPR032710">
    <property type="entry name" value="NTF2-like_dom_sf"/>
</dbReference>
<name>A0A7Y9KD95_9ACTN</name>
<dbReference type="AlphaFoldDB" id="A0A7Y9KD95"/>
<proteinExistence type="predicted"/>
<gene>
    <name evidence="1" type="ORF">BJ999_003427</name>
</gene>
<protein>
    <recommendedName>
        <fullName evidence="3">SnoaL-like domain-containing protein</fullName>
    </recommendedName>
</protein>
<reference evidence="1 2" key="1">
    <citation type="submission" date="2020-07" db="EMBL/GenBank/DDBJ databases">
        <title>Sequencing the genomes of 1000 actinobacteria strains.</title>
        <authorList>
            <person name="Klenk H.-P."/>
        </authorList>
    </citation>
    <scope>NUCLEOTIDE SEQUENCE [LARGE SCALE GENOMIC DNA]</scope>
    <source>
        <strain evidence="1 2">DSM 43461</strain>
    </source>
</reference>
<comment type="caution">
    <text evidence="1">The sequence shown here is derived from an EMBL/GenBank/DDBJ whole genome shotgun (WGS) entry which is preliminary data.</text>
</comment>
<dbReference type="SUPFAM" id="SSF54427">
    <property type="entry name" value="NTF2-like"/>
    <property type="match status" value="1"/>
</dbReference>
<evidence type="ECO:0008006" key="3">
    <source>
        <dbReference type="Google" id="ProtNLM"/>
    </source>
</evidence>
<dbReference type="Gene3D" id="3.10.450.50">
    <property type="match status" value="1"/>
</dbReference>
<organism evidence="1 2">
    <name type="scientific">Actinomadura citrea</name>
    <dbReference type="NCBI Taxonomy" id="46158"/>
    <lineage>
        <taxon>Bacteria</taxon>
        <taxon>Bacillati</taxon>
        <taxon>Actinomycetota</taxon>
        <taxon>Actinomycetes</taxon>
        <taxon>Streptosporangiales</taxon>
        <taxon>Thermomonosporaceae</taxon>
        <taxon>Actinomadura</taxon>
    </lineage>
</organism>
<dbReference type="RefSeq" id="WP_218935097.1">
    <property type="nucleotide sequence ID" value="NZ_BMRD01000034.1"/>
</dbReference>
<accession>A0A7Y9KD95</accession>
<dbReference type="Proteomes" id="UP000591272">
    <property type="component" value="Unassembled WGS sequence"/>
</dbReference>
<sequence length="124" mass="14009">MALVDQIMAPRFRLRYAQPTPGTEAFDHIRRRPQLADLISRFRQDRSGLRFAPDGEAVTDLDLSDGLATGKVVRPYLARFSDEAGRRLRISGIDMLRLEDGLITEVWSVSGGRDGRAFYPDDQD</sequence>